<dbReference type="AlphaFoldDB" id="A0A6G1G406"/>
<evidence type="ECO:0000313" key="3">
    <source>
        <dbReference type="EMBL" id="KAF1812650.1"/>
    </source>
</evidence>
<dbReference type="RefSeq" id="XP_033534281.1">
    <property type="nucleotide sequence ID" value="XM_033675361.1"/>
</dbReference>
<reference evidence="3 5" key="1">
    <citation type="submission" date="2020-01" db="EMBL/GenBank/DDBJ databases">
        <authorList>
            <consortium name="DOE Joint Genome Institute"/>
            <person name="Haridas S."/>
            <person name="Albert R."/>
            <person name="Binder M."/>
            <person name="Bloem J."/>
            <person name="Labutti K."/>
            <person name="Salamov A."/>
            <person name="Andreopoulos B."/>
            <person name="Baker S.E."/>
            <person name="Barry K."/>
            <person name="Bills G."/>
            <person name="Bluhm B.H."/>
            <person name="Cannon C."/>
            <person name="Castanera R."/>
            <person name="Culley D.E."/>
            <person name="Daum C."/>
            <person name="Ezra D."/>
            <person name="Gonzalez J.B."/>
            <person name="Henrissat B."/>
            <person name="Kuo A."/>
            <person name="Liang C."/>
            <person name="Lipzen A."/>
            <person name="Lutzoni F."/>
            <person name="Magnuson J."/>
            <person name="Mondo S."/>
            <person name="Nolan M."/>
            <person name="Ohm R."/>
            <person name="Pangilinan J."/>
            <person name="Park H.-J."/>
            <person name="Ramirez L."/>
            <person name="Alfaro M."/>
            <person name="Sun H."/>
            <person name="Tritt A."/>
            <person name="Yoshinaga Y."/>
            <person name="Zwiers L.-H."/>
            <person name="Turgeon B.G."/>
            <person name="Goodwin S.B."/>
            <person name="Spatafora J.W."/>
            <person name="Crous P.W."/>
            <person name="Grigoriev I.V."/>
        </authorList>
    </citation>
    <scope>NUCLEOTIDE SEQUENCE</scope>
    <source>
        <strain evidence="3 5">CBS 781.70</strain>
    </source>
</reference>
<reference evidence="5" key="2">
    <citation type="submission" date="2020-04" db="EMBL/GenBank/DDBJ databases">
        <authorList>
            <consortium name="NCBI Genome Project"/>
        </authorList>
    </citation>
    <scope>NUCLEOTIDE SEQUENCE</scope>
    <source>
        <strain evidence="5">CBS 781.70</strain>
    </source>
</reference>
<dbReference type="InterPro" id="IPR025124">
    <property type="entry name" value="Gag1-like_clamp"/>
</dbReference>
<feature type="compositionally biased region" description="Polar residues" evidence="1">
    <location>
        <begin position="102"/>
        <end position="113"/>
    </location>
</feature>
<name>A0A6G1G406_9PEZI</name>
<feature type="region of interest" description="Disordered" evidence="1">
    <location>
        <begin position="25"/>
        <end position="165"/>
    </location>
</feature>
<organism evidence="3">
    <name type="scientific">Eremomyces bilateralis CBS 781.70</name>
    <dbReference type="NCBI Taxonomy" id="1392243"/>
    <lineage>
        <taxon>Eukaryota</taxon>
        <taxon>Fungi</taxon>
        <taxon>Dikarya</taxon>
        <taxon>Ascomycota</taxon>
        <taxon>Pezizomycotina</taxon>
        <taxon>Dothideomycetes</taxon>
        <taxon>Dothideomycetes incertae sedis</taxon>
        <taxon>Eremomycetales</taxon>
        <taxon>Eremomycetaceae</taxon>
        <taxon>Eremomyces</taxon>
    </lineage>
</organism>
<feature type="region of interest" description="Disordered" evidence="1">
    <location>
        <begin position="392"/>
        <end position="520"/>
    </location>
</feature>
<protein>
    <recommendedName>
        <fullName evidence="2">Gag1-like clamp domain-containing protein</fullName>
    </recommendedName>
</protein>
<feature type="region of interest" description="Disordered" evidence="1">
    <location>
        <begin position="237"/>
        <end position="262"/>
    </location>
</feature>
<keyword evidence="4" id="KW-1185">Reference proteome</keyword>
<dbReference type="EMBL" id="ML975157">
    <property type="protein sequence ID" value="KAF1812650.1"/>
    <property type="molecule type" value="Genomic_DNA"/>
</dbReference>
<feature type="compositionally biased region" description="Polar residues" evidence="1">
    <location>
        <begin position="37"/>
        <end position="52"/>
    </location>
</feature>
<dbReference type="GeneID" id="54415931"/>
<feature type="compositionally biased region" description="Basic and acidic residues" evidence="1">
    <location>
        <begin position="470"/>
        <end position="484"/>
    </location>
</feature>
<feature type="region of interest" description="Disordered" evidence="1">
    <location>
        <begin position="187"/>
        <end position="223"/>
    </location>
</feature>
<dbReference type="Pfam" id="PF13259">
    <property type="entry name" value="clamp_Gag1-like"/>
    <property type="match status" value="1"/>
</dbReference>
<feature type="domain" description="Gag1-like clamp" evidence="2">
    <location>
        <begin position="136"/>
        <end position="324"/>
    </location>
</feature>
<feature type="compositionally biased region" description="Gly residues" evidence="1">
    <location>
        <begin position="507"/>
        <end position="520"/>
    </location>
</feature>
<feature type="compositionally biased region" description="Polar residues" evidence="1">
    <location>
        <begin position="199"/>
        <end position="215"/>
    </location>
</feature>
<evidence type="ECO:0000256" key="1">
    <source>
        <dbReference type="SAM" id="MobiDB-lite"/>
    </source>
</evidence>
<accession>A0A6G1G406</accession>
<dbReference type="PANTHER" id="PTHR28065">
    <property type="entry name" value="FREQUENIN"/>
    <property type="match status" value="1"/>
</dbReference>
<evidence type="ECO:0000313" key="5">
    <source>
        <dbReference type="RefSeq" id="XP_033534281.1"/>
    </source>
</evidence>
<feature type="compositionally biased region" description="Basic residues" evidence="1">
    <location>
        <begin position="121"/>
        <end position="131"/>
    </location>
</feature>
<feature type="compositionally biased region" description="Basic and acidic residues" evidence="1">
    <location>
        <begin position="132"/>
        <end position="141"/>
    </location>
</feature>
<reference evidence="5" key="3">
    <citation type="submission" date="2025-04" db="UniProtKB">
        <authorList>
            <consortium name="RefSeq"/>
        </authorList>
    </citation>
    <scope>IDENTIFICATION</scope>
    <source>
        <strain evidence="5">CBS 781.70</strain>
    </source>
</reference>
<evidence type="ECO:0000259" key="2">
    <source>
        <dbReference type="Pfam" id="PF13259"/>
    </source>
</evidence>
<evidence type="ECO:0000313" key="4">
    <source>
        <dbReference type="Proteomes" id="UP000504638"/>
    </source>
</evidence>
<gene>
    <name evidence="3 5" type="ORF">P152DRAFT_345088</name>
</gene>
<sequence length="520" mass="56046">MELNLASPATREIRRFLYSAVQDDWEYPPKVADPSHPSDTNISSEPLPTNNVIPGEGPGSTSPPLAETFPHSTGSEAIEERVPLAYMERFYGSSDETDSGSERSTTGAKSDTQGIRVIQKLSRRSKHKTAKEKKDAFKFDSPDSIGAQIQARQKQRKRKREREWHEECEWNEGLDLWAKRRDAWTGAVVRPGPPKEVSTKSPEVTVNGNIIQSPSGAEDEQMSDQDVAELIQRLHSSSDGLTDTSPLSPQSTSAATDPDDPPTLLPVLYLIPPTFSPRQFIAPDSLLPIYRALVTNARTPSLPLPLPTVISACVAGWTDAGEWPPGATKPPVTASSIRGSLNLHIPVSPTPLSPGFAHRGPSSSIGGLGARPVPDGFFGSAKSGPANNRMAEIWRQKEAQRKEPERPKERRRRRSSLARLIGIPHDSPTAVAAAPEMPVAPSQSPPGPSPLSPHWVSRRGSAANFLGPGEGKEVNGKEAEERRVGHQSPMRKGVDSVKKVLRINTGGSPGGMAGEGSPGS</sequence>
<feature type="compositionally biased region" description="Basic and acidic residues" evidence="1">
    <location>
        <begin position="392"/>
        <end position="408"/>
    </location>
</feature>
<dbReference type="Proteomes" id="UP000504638">
    <property type="component" value="Unplaced"/>
</dbReference>
<proteinExistence type="predicted"/>
<dbReference type="OrthoDB" id="5422958at2759"/>
<feature type="compositionally biased region" description="Low complexity" evidence="1">
    <location>
        <begin position="428"/>
        <end position="442"/>
    </location>
</feature>
<feature type="compositionally biased region" description="Polar residues" evidence="1">
    <location>
        <begin position="237"/>
        <end position="250"/>
    </location>
</feature>
<dbReference type="InterPro" id="IPR053274">
    <property type="entry name" value="Fluconazole_resistance"/>
</dbReference>
<dbReference type="PANTHER" id="PTHR28065:SF1">
    <property type="entry name" value="DUF4050 DOMAIN-CONTAINING PROTEIN"/>
    <property type="match status" value="1"/>
</dbReference>